<dbReference type="PANTHER" id="PTHR21013">
    <property type="entry name" value="ATP SYNTHASE MITOCHONDRIAL F1 COMPLEX ASSEMBLY FACTOR 2/ATP12 PROTEIN, MITOCHONDRIAL PRECURSOR"/>
    <property type="match status" value="1"/>
</dbReference>
<dbReference type="OrthoDB" id="9797825at2"/>
<dbReference type="AlphaFoldDB" id="A0A7X2D4V0"/>
<accession>A0A7X2D4V0</accession>
<dbReference type="RefSeq" id="WP_153344034.1">
    <property type="nucleotide sequence ID" value="NZ_WIVE01000030.1"/>
</dbReference>
<sequence length="253" mass="26720">MTESKSIDPVAAARASQAAKRARRFYAAATAAPLGDGGHGVWLDGRPVRTPSQGPLRLPTPALADAVAVEWNDQGESIDPTTMPLTQLANTALERVASGRAAVVAELVRFVDADGLCYHADHPPELAARQAEAWQPLLDWASADLSAPLVATQGVMPLRQPPQVSAALEGALSDLDDWGLTAAQCIAGAAGSLVLALAVIHARLDGATCFALSRLDESFQMETWGEDAEAMAAREVVRRDILAAETLWRLSRA</sequence>
<comment type="similarity">
    <text evidence="1">Belongs to the ATP12 family.</text>
</comment>
<dbReference type="EMBL" id="WIVE01000030">
    <property type="protein sequence ID" value="MQX36997.1"/>
    <property type="molecule type" value="Genomic_DNA"/>
</dbReference>
<evidence type="ECO:0000256" key="1">
    <source>
        <dbReference type="ARBA" id="ARBA00008231"/>
    </source>
</evidence>
<keyword evidence="3" id="KW-0143">Chaperone</keyword>
<dbReference type="Gene3D" id="3.30.2180.10">
    <property type="entry name" value="ATP12-like"/>
    <property type="match status" value="1"/>
</dbReference>
<name>A0A7X2D4V0_9PROT</name>
<evidence type="ECO:0000313" key="4">
    <source>
        <dbReference type="EMBL" id="MQX36997.1"/>
    </source>
</evidence>
<dbReference type="GO" id="GO:0043461">
    <property type="term" value="P:proton-transporting ATP synthase complex assembly"/>
    <property type="evidence" value="ECO:0007669"/>
    <property type="project" value="InterPro"/>
</dbReference>
<proteinExistence type="inferred from homology"/>
<comment type="caution">
    <text evidence="4">The sequence shown here is derived from an EMBL/GenBank/DDBJ whole genome shotgun (WGS) entry which is preliminary data.</text>
</comment>
<evidence type="ECO:0000256" key="2">
    <source>
        <dbReference type="ARBA" id="ARBA00022946"/>
    </source>
</evidence>
<dbReference type="InterPro" id="IPR023335">
    <property type="entry name" value="ATP12_ortho_dom_sf"/>
</dbReference>
<keyword evidence="2" id="KW-0809">Transit peptide</keyword>
<reference evidence="4 5" key="1">
    <citation type="submission" date="2019-10" db="EMBL/GenBank/DDBJ databases">
        <title>Draft whole-genome sequence of the purple nonsulfur photosynthetic bacterium Roseospira navarrensis DSM 15114.</title>
        <authorList>
            <person name="Kyndt J.A."/>
            <person name="Meyer T.E."/>
        </authorList>
    </citation>
    <scope>NUCLEOTIDE SEQUENCE [LARGE SCALE GENOMIC DNA]</scope>
    <source>
        <strain evidence="4 5">DSM 15114</strain>
    </source>
</reference>
<gene>
    <name evidence="4" type="ORF">GHC57_10755</name>
</gene>
<dbReference type="Gene3D" id="1.10.3580.10">
    <property type="entry name" value="ATP12 ATPase"/>
    <property type="match status" value="1"/>
</dbReference>
<evidence type="ECO:0000256" key="3">
    <source>
        <dbReference type="ARBA" id="ARBA00023186"/>
    </source>
</evidence>
<dbReference type="Proteomes" id="UP000434582">
    <property type="component" value="Unassembled WGS sequence"/>
</dbReference>
<dbReference type="PANTHER" id="PTHR21013:SF10">
    <property type="entry name" value="ATP SYNTHASE MITOCHONDRIAL F1 COMPLEX ASSEMBLY FACTOR 2"/>
    <property type="match status" value="1"/>
</dbReference>
<organism evidence="4 5">
    <name type="scientific">Roseospira navarrensis</name>
    <dbReference type="NCBI Taxonomy" id="140058"/>
    <lineage>
        <taxon>Bacteria</taxon>
        <taxon>Pseudomonadati</taxon>
        <taxon>Pseudomonadota</taxon>
        <taxon>Alphaproteobacteria</taxon>
        <taxon>Rhodospirillales</taxon>
        <taxon>Rhodospirillaceae</taxon>
        <taxon>Roseospira</taxon>
    </lineage>
</organism>
<dbReference type="InterPro" id="IPR042272">
    <property type="entry name" value="ATP12_ATP_synth-F1-assembly_N"/>
</dbReference>
<evidence type="ECO:0000313" key="5">
    <source>
        <dbReference type="Proteomes" id="UP000434582"/>
    </source>
</evidence>
<keyword evidence="5" id="KW-1185">Reference proteome</keyword>
<protein>
    <submittedName>
        <fullName evidence="4">ATPase</fullName>
    </submittedName>
</protein>
<dbReference type="SUPFAM" id="SSF160909">
    <property type="entry name" value="ATP12-like"/>
    <property type="match status" value="1"/>
</dbReference>
<dbReference type="Pfam" id="PF07542">
    <property type="entry name" value="ATP12"/>
    <property type="match status" value="1"/>
</dbReference>
<dbReference type="InterPro" id="IPR011419">
    <property type="entry name" value="ATP12_ATP_synth-F1-assembly"/>
</dbReference>